<keyword evidence="1" id="KW-0472">Membrane</keyword>
<evidence type="ECO:0000313" key="3">
    <source>
        <dbReference type="Proteomes" id="UP000023152"/>
    </source>
</evidence>
<dbReference type="Proteomes" id="UP000023152">
    <property type="component" value="Unassembled WGS sequence"/>
</dbReference>
<keyword evidence="1" id="KW-1133">Transmembrane helix</keyword>
<organism evidence="2 3">
    <name type="scientific">Reticulomyxa filosa</name>
    <dbReference type="NCBI Taxonomy" id="46433"/>
    <lineage>
        <taxon>Eukaryota</taxon>
        <taxon>Sar</taxon>
        <taxon>Rhizaria</taxon>
        <taxon>Retaria</taxon>
        <taxon>Foraminifera</taxon>
        <taxon>Monothalamids</taxon>
        <taxon>Reticulomyxidae</taxon>
        <taxon>Reticulomyxa</taxon>
    </lineage>
</organism>
<dbReference type="AlphaFoldDB" id="X6M9P5"/>
<keyword evidence="3" id="KW-1185">Reference proteome</keyword>
<feature type="non-terminal residue" evidence="2">
    <location>
        <position position="1"/>
    </location>
</feature>
<feature type="transmembrane region" description="Helical" evidence="1">
    <location>
        <begin position="38"/>
        <end position="57"/>
    </location>
</feature>
<comment type="caution">
    <text evidence="2">The sequence shown here is derived from an EMBL/GenBank/DDBJ whole genome shotgun (WGS) entry which is preliminary data.</text>
</comment>
<reference evidence="2 3" key="1">
    <citation type="journal article" date="2013" name="Curr. Biol.">
        <title>The Genome of the Foraminiferan Reticulomyxa filosa.</title>
        <authorList>
            <person name="Glockner G."/>
            <person name="Hulsmann N."/>
            <person name="Schleicher M."/>
            <person name="Noegel A.A."/>
            <person name="Eichinger L."/>
            <person name="Gallinger C."/>
            <person name="Pawlowski J."/>
            <person name="Sierra R."/>
            <person name="Euteneuer U."/>
            <person name="Pillet L."/>
            <person name="Moustafa A."/>
            <person name="Platzer M."/>
            <person name="Groth M."/>
            <person name="Szafranski K."/>
            <person name="Schliwa M."/>
        </authorList>
    </citation>
    <scope>NUCLEOTIDE SEQUENCE [LARGE SCALE GENOMIC DNA]</scope>
</reference>
<evidence type="ECO:0000313" key="2">
    <source>
        <dbReference type="EMBL" id="ETO09735.1"/>
    </source>
</evidence>
<gene>
    <name evidence="2" type="ORF">RFI_27642</name>
</gene>
<protein>
    <submittedName>
        <fullName evidence="2">Uncharacterized protein</fullName>
    </submittedName>
</protein>
<feature type="transmembrane region" description="Helical" evidence="1">
    <location>
        <begin position="12"/>
        <end position="32"/>
    </location>
</feature>
<accession>X6M9P5</accession>
<dbReference type="EMBL" id="ASPP01023929">
    <property type="protein sequence ID" value="ETO09735.1"/>
    <property type="molecule type" value="Genomic_DNA"/>
</dbReference>
<sequence>KDGKEDPGSVYELLHMTLFVLSFTCWNLVGVFSSHPRVFIWIENFVFSGLIHRLIVADVTRMKTKMYHNLLLLLPFVALFSAIEGFWGVRLFFNISMNSPLVVYGLLAYVATCWFVYVSRVINEICETLNIRLFVLTPEQIKKAIDNSKK</sequence>
<feature type="transmembrane region" description="Helical" evidence="1">
    <location>
        <begin position="101"/>
        <end position="122"/>
    </location>
</feature>
<keyword evidence="1" id="KW-0812">Transmembrane</keyword>
<feature type="transmembrane region" description="Helical" evidence="1">
    <location>
        <begin position="69"/>
        <end position="89"/>
    </location>
</feature>
<evidence type="ECO:0000256" key="1">
    <source>
        <dbReference type="SAM" id="Phobius"/>
    </source>
</evidence>
<name>X6M9P5_RETFI</name>
<proteinExistence type="predicted"/>